<dbReference type="AlphaFoldDB" id="A0A8S0S1J8"/>
<dbReference type="Proteomes" id="UP000594638">
    <property type="component" value="Unassembled WGS sequence"/>
</dbReference>
<evidence type="ECO:0000313" key="1">
    <source>
        <dbReference type="EMBL" id="CAA2985528.1"/>
    </source>
</evidence>
<sequence length="153" mass="17130">MSGTHLGRGNFFDPVCKQFSGRVGADVGMLPDFQAFLSNFWDMCAGHDRDALGTRQGYSLIFWHSWEVFEHSVQATSGTCPSLGCGRDASRLSGTFRQFLEHDVQAMSGMRLVRDRDAAWFSGSFRDTVCRPFQDAVISRTWCTGDVQDAVWT</sequence>
<organism evidence="1 2">
    <name type="scientific">Olea europaea subsp. europaea</name>
    <dbReference type="NCBI Taxonomy" id="158383"/>
    <lineage>
        <taxon>Eukaryota</taxon>
        <taxon>Viridiplantae</taxon>
        <taxon>Streptophyta</taxon>
        <taxon>Embryophyta</taxon>
        <taxon>Tracheophyta</taxon>
        <taxon>Spermatophyta</taxon>
        <taxon>Magnoliopsida</taxon>
        <taxon>eudicotyledons</taxon>
        <taxon>Gunneridae</taxon>
        <taxon>Pentapetalae</taxon>
        <taxon>asterids</taxon>
        <taxon>lamiids</taxon>
        <taxon>Lamiales</taxon>
        <taxon>Oleaceae</taxon>
        <taxon>Oleeae</taxon>
        <taxon>Olea</taxon>
    </lineage>
</organism>
<gene>
    <name evidence="1" type="ORF">OLEA9_A067526</name>
</gene>
<evidence type="ECO:0000313" key="2">
    <source>
        <dbReference type="Proteomes" id="UP000594638"/>
    </source>
</evidence>
<dbReference type="Gramene" id="OE9A067526T1">
    <property type="protein sequence ID" value="OE9A067526C1"/>
    <property type="gene ID" value="OE9A067526"/>
</dbReference>
<keyword evidence="2" id="KW-1185">Reference proteome</keyword>
<dbReference type="EMBL" id="CACTIH010003812">
    <property type="protein sequence ID" value="CAA2985528.1"/>
    <property type="molecule type" value="Genomic_DNA"/>
</dbReference>
<proteinExistence type="predicted"/>
<accession>A0A8S0S1J8</accession>
<comment type="caution">
    <text evidence="1">The sequence shown here is derived from an EMBL/GenBank/DDBJ whole genome shotgun (WGS) entry which is preliminary data.</text>
</comment>
<protein>
    <submittedName>
        <fullName evidence="1">Uncharacterized protein</fullName>
    </submittedName>
</protein>
<name>A0A8S0S1J8_OLEEU</name>
<reference evidence="1 2" key="1">
    <citation type="submission" date="2019-12" db="EMBL/GenBank/DDBJ databases">
        <authorList>
            <person name="Alioto T."/>
            <person name="Alioto T."/>
            <person name="Gomez Garrido J."/>
        </authorList>
    </citation>
    <scope>NUCLEOTIDE SEQUENCE [LARGE SCALE GENOMIC DNA]</scope>
</reference>